<organism evidence="2">
    <name type="scientific">viral metagenome</name>
    <dbReference type="NCBI Taxonomy" id="1070528"/>
    <lineage>
        <taxon>unclassified sequences</taxon>
        <taxon>metagenomes</taxon>
        <taxon>organismal metagenomes</taxon>
    </lineage>
</organism>
<dbReference type="InterPro" id="IPR031654">
    <property type="entry name" value="Capsid_N"/>
</dbReference>
<dbReference type="SUPFAM" id="SSF49749">
    <property type="entry name" value="Group II dsDNA viruses VP"/>
    <property type="match status" value="2"/>
</dbReference>
<dbReference type="AlphaFoldDB" id="A0A6C0KI06"/>
<reference evidence="2" key="1">
    <citation type="journal article" date="2020" name="Nature">
        <title>Giant virus diversity and host interactions through global metagenomics.</title>
        <authorList>
            <person name="Schulz F."/>
            <person name="Roux S."/>
            <person name="Paez-Espino D."/>
            <person name="Jungbluth S."/>
            <person name="Walsh D.A."/>
            <person name="Denef V.J."/>
            <person name="McMahon K.D."/>
            <person name="Konstantinidis K.T."/>
            <person name="Eloe-Fadrosh E.A."/>
            <person name="Kyrpides N.C."/>
            <person name="Woyke T."/>
        </authorList>
    </citation>
    <scope>NUCLEOTIDE SEQUENCE</scope>
    <source>
        <strain evidence="2">GVMAG-S-3300011013-78</strain>
    </source>
</reference>
<dbReference type="Gene3D" id="2.70.9.20">
    <property type="entry name" value="Major capsid protein Vp54"/>
    <property type="match status" value="1"/>
</dbReference>
<sequence>MPGGLMTLISYGSENIFLNGNPSKTFFKTTYKKYTNFGMQKFRLDYDGLRNLRLNEEVTFKFKIPRYADLVNDTYVVVNIPNIWSALHIDDDGNYIEQGFKWINDLGTNMIKEVVVMAGSQIITQYTGEYINAIQQRDFSKVKKNLFNEMIGNVPELNDPANTNGNVNIYPNAFFQGTSLIEPSIRQKTIYIPLDCWFTQTSKMAFPLISLQYEELHIHVTMRPIRDLYMIRDVQDASNNYPYIAPNINLDINQLYRYINPPLDISGTLYANTNESWNADVHLLSTYIFLSNEEQMCFAKEQQQYLVNLPYETDYYNVTGSKVVDLESRDLVSSYMWRFRRSDAFMRNTWSNYTNWPYNNIPYGVSNIATLPSDIFITGNLQTANQKAILLDLGIVIDGKYRENMMLEGIYNLVEKYIRTTGNAKFGLYCYNFCIDSNAKELQPSGAMNMNKYNKITFEFNTFQPPVDPSAIFQTICDTDGTIIGYRKPLWRLNDYNFDLHVFEERYNLLIFANGMCGLKYAR</sequence>
<dbReference type="InterPro" id="IPR016112">
    <property type="entry name" value="VP_dsDNA_II"/>
</dbReference>
<dbReference type="Pfam" id="PF16903">
    <property type="entry name" value="Capsid_N"/>
    <property type="match status" value="1"/>
</dbReference>
<protein>
    <recommendedName>
        <fullName evidence="1">Major capsid protein N-terminal domain-containing protein</fullName>
    </recommendedName>
</protein>
<name>A0A6C0KI06_9ZZZZ</name>
<dbReference type="EMBL" id="MN740882">
    <property type="protein sequence ID" value="QHU16427.1"/>
    <property type="molecule type" value="Genomic_DNA"/>
</dbReference>
<accession>A0A6C0KI06</accession>
<evidence type="ECO:0000313" key="2">
    <source>
        <dbReference type="EMBL" id="QHU16427.1"/>
    </source>
</evidence>
<dbReference type="Gene3D" id="2.70.9.10">
    <property type="entry name" value="Adenovirus Type 2 Hexon, domain 4"/>
    <property type="match status" value="1"/>
</dbReference>
<proteinExistence type="predicted"/>
<dbReference type="InterPro" id="IPR038519">
    <property type="entry name" value="MCP_C_sf"/>
</dbReference>
<feature type="domain" description="Major capsid protein N-terminal" evidence="1">
    <location>
        <begin position="25"/>
        <end position="244"/>
    </location>
</feature>
<evidence type="ECO:0000259" key="1">
    <source>
        <dbReference type="Pfam" id="PF16903"/>
    </source>
</evidence>